<feature type="compositionally biased region" description="Polar residues" evidence="1">
    <location>
        <begin position="251"/>
        <end position="269"/>
    </location>
</feature>
<reference evidence="2 3" key="1">
    <citation type="journal article" date="2019" name="New Phytol.">
        <title>Comparative genomics reveals unique wood-decay strategies and fruiting body development in the Schizophyllaceae.</title>
        <authorList>
            <person name="Almasi E."/>
            <person name="Sahu N."/>
            <person name="Krizsan K."/>
            <person name="Balint B."/>
            <person name="Kovacs G.M."/>
            <person name="Kiss B."/>
            <person name="Cseklye J."/>
            <person name="Drula E."/>
            <person name="Henrissat B."/>
            <person name="Nagy I."/>
            <person name="Chovatia M."/>
            <person name="Adam C."/>
            <person name="LaButti K."/>
            <person name="Lipzen A."/>
            <person name="Riley R."/>
            <person name="Grigoriev I.V."/>
            <person name="Nagy L.G."/>
        </authorList>
    </citation>
    <scope>NUCLEOTIDE SEQUENCE [LARGE SCALE GENOMIC DNA]</scope>
    <source>
        <strain evidence="2 3">NL-1724</strain>
    </source>
</reference>
<sequence length="269" mass="29195">MSRKSESGAPSIPGRQQRYRDIYRDLDAAEADLDVLPDDVREQERQRLSTSRNLLSDWRIRNSMARGVLERIPGRVERNDRTLADAETAVRSARTLSEEARLQQGLSQTSGPSGSYISSPPPAPPAPAVEASQQDARLMVSRPITSWRSMEDRIQWERNQSTRRVSRPPPPTSARPHSRPPLDYSYDPPRAPSYESAAPAGLMPPARRQAATSQPNLSGGYSAPSGNTPTPPPAFTPGHRAQVSAVGRPSSIASTLASAHGTSSGETSL</sequence>
<dbReference type="EMBL" id="VDMD01000001">
    <property type="protein sequence ID" value="TRM69609.1"/>
    <property type="molecule type" value="Genomic_DNA"/>
</dbReference>
<feature type="compositionally biased region" description="Low complexity" evidence="1">
    <location>
        <begin position="107"/>
        <end position="118"/>
    </location>
</feature>
<proteinExistence type="predicted"/>
<organism evidence="2 3">
    <name type="scientific">Schizophyllum amplum</name>
    <dbReference type="NCBI Taxonomy" id="97359"/>
    <lineage>
        <taxon>Eukaryota</taxon>
        <taxon>Fungi</taxon>
        <taxon>Dikarya</taxon>
        <taxon>Basidiomycota</taxon>
        <taxon>Agaricomycotina</taxon>
        <taxon>Agaricomycetes</taxon>
        <taxon>Agaricomycetidae</taxon>
        <taxon>Agaricales</taxon>
        <taxon>Schizophyllaceae</taxon>
        <taxon>Schizophyllum</taxon>
    </lineage>
</organism>
<protein>
    <submittedName>
        <fullName evidence="2">Uncharacterized protein</fullName>
    </submittedName>
</protein>
<evidence type="ECO:0000313" key="2">
    <source>
        <dbReference type="EMBL" id="TRM69609.1"/>
    </source>
</evidence>
<name>A0A550CXV2_9AGAR</name>
<comment type="caution">
    <text evidence="2">The sequence shown here is derived from an EMBL/GenBank/DDBJ whole genome shotgun (WGS) entry which is preliminary data.</text>
</comment>
<evidence type="ECO:0000256" key="1">
    <source>
        <dbReference type="SAM" id="MobiDB-lite"/>
    </source>
</evidence>
<feature type="compositionally biased region" description="Polar residues" evidence="1">
    <location>
        <begin position="210"/>
        <end position="228"/>
    </location>
</feature>
<feature type="region of interest" description="Disordered" evidence="1">
    <location>
        <begin position="92"/>
        <end position="135"/>
    </location>
</feature>
<keyword evidence="3" id="KW-1185">Reference proteome</keyword>
<feature type="region of interest" description="Disordered" evidence="1">
    <location>
        <begin position="151"/>
        <end position="269"/>
    </location>
</feature>
<dbReference type="Proteomes" id="UP000320762">
    <property type="component" value="Unassembled WGS sequence"/>
</dbReference>
<gene>
    <name evidence="2" type="ORF">BD626DRAFT_15383</name>
</gene>
<dbReference type="AlphaFoldDB" id="A0A550CXV2"/>
<accession>A0A550CXV2</accession>
<evidence type="ECO:0000313" key="3">
    <source>
        <dbReference type="Proteomes" id="UP000320762"/>
    </source>
</evidence>